<name>A0A8H6G0E1_9LECA</name>
<dbReference type="EMBL" id="JACCJC010000012">
    <property type="protein sequence ID" value="KAF6238011.1"/>
    <property type="molecule type" value="Genomic_DNA"/>
</dbReference>
<evidence type="ECO:0000313" key="2">
    <source>
        <dbReference type="EMBL" id="KAF6238011.1"/>
    </source>
</evidence>
<dbReference type="AlphaFoldDB" id="A0A8H6G0E1"/>
<sequence length="60" mass="7397">MDARSSQQNWKRRRSNQKRKERDKREKQPVELGAKRMERREKLSIEKSRSRSATKRDKLK</sequence>
<dbReference type="RefSeq" id="XP_037167329.1">
    <property type="nucleotide sequence ID" value="XM_037306136.1"/>
</dbReference>
<feature type="region of interest" description="Disordered" evidence="1">
    <location>
        <begin position="1"/>
        <end position="60"/>
    </location>
</feature>
<protein>
    <submittedName>
        <fullName evidence="2">Uncharacterized protein</fullName>
    </submittedName>
</protein>
<keyword evidence="3" id="KW-1185">Reference proteome</keyword>
<feature type="compositionally biased region" description="Basic and acidic residues" evidence="1">
    <location>
        <begin position="18"/>
        <end position="60"/>
    </location>
</feature>
<dbReference type="GeneID" id="59285877"/>
<dbReference type="Proteomes" id="UP000578531">
    <property type="component" value="Unassembled WGS sequence"/>
</dbReference>
<gene>
    <name evidence="2" type="ORF">HO173_004212</name>
</gene>
<organism evidence="2 3">
    <name type="scientific">Letharia columbiana</name>
    <dbReference type="NCBI Taxonomy" id="112416"/>
    <lineage>
        <taxon>Eukaryota</taxon>
        <taxon>Fungi</taxon>
        <taxon>Dikarya</taxon>
        <taxon>Ascomycota</taxon>
        <taxon>Pezizomycotina</taxon>
        <taxon>Lecanoromycetes</taxon>
        <taxon>OSLEUM clade</taxon>
        <taxon>Lecanoromycetidae</taxon>
        <taxon>Lecanorales</taxon>
        <taxon>Lecanorineae</taxon>
        <taxon>Parmeliaceae</taxon>
        <taxon>Letharia</taxon>
    </lineage>
</organism>
<proteinExistence type="predicted"/>
<accession>A0A8H6G0E1</accession>
<evidence type="ECO:0000256" key="1">
    <source>
        <dbReference type="SAM" id="MobiDB-lite"/>
    </source>
</evidence>
<reference evidence="2 3" key="1">
    <citation type="journal article" date="2020" name="Genomics">
        <title>Complete, high-quality genomes from long-read metagenomic sequencing of two wolf lichen thalli reveals enigmatic genome architecture.</title>
        <authorList>
            <person name="McKenzie S.K."/>
            <person name="Walston R.F."/>
            <person name="Allen J.L."/>
        </authorList>
    </citation>
    <scope>NUCLEOTIDE SEQUENCE [LARGE SCALE GENOMIC DNA]</scope>
    <source>
        <strain evidence="2">WasteWater2</strain>
    </source>
</reference>
<evidence type="ECO:0000313" key="3">
    <source>
        <dbReference type="Proteomes" id="UP000578531"/>
    </source>
</evidence>
<comment type="caution">
    <text evidence="2">The sequence shown here is derived from an EMBL/GenBank/DDBJ whole genome shotgun (WGS) entry which is preliminary data.</text>
</comment>